<sequence length="113" mass="13353">MNFSIIIYFLVFILGLTVINGEITGYYDKNQTVGDFGVWMPAYDCWYFGGNPDDIRPNSMHTTDFDSRADINFVLYNDAFPYGKNISDIDENSEYSYNQLRWPKQMRPDFMFY</sequence>
<dbReference type="AlphaFoldDB" id="A0A336MD06"/>
<protein>
    <submittedName>
        <fullName evidence="3">CSON015461 protein</fullName>
    </submittedName>
</protein>
<accession>A0A336MD06</accession>
<dbReference type="EMBL" id="UFQS01000983">
    <property type="protein sequence ID" value="SSX08165.1"/>
    <property type="molecule type" value="Genomic_DNA"/>
</dbReference>
<feature type="chain" id="PRO_5033779170" evidence="1">
    <location>
        <begin position="22"/>
        <end position="113"/>
    </location>
</feature>
<dbReference type="EMBL" id="UFQT01000983">
    <property type="protein sequence ID" value="SSX28282.1"/>
    <property type="molecule type" value="Genomic_DNA"/>
</dbReference>
<organism evidence="3">
    <name type="scientific">Culicoides sonorensis</name>
    <name type="common">Biting midge</name>
    <dbReference type="NCBI Taxonomy" id="179676"/>
    <lineage>
        <taxon>Eukaryota</taxon>
        <taxon>Metazoa</taxon>
        <taxon>Ecdysozoa</taxon>
        <taxon>Arthropoda</taxon>
        <taxon>Hexapoda</taxon>
        <taxon>Insecta</taxon>
        <taxon>Pterygota</taxon>
        <taxon>Neoptera</taxon>
        <taxon>Endopterygota</taxon>
        <taxon>Diptera</taxon>
        <taxon>Nematocera</taxon>
        <taxon>Chironomoidea</taxon>
        <taxon>Ceratopogonidae</taxon>
        <taxon>Ceratopogoninae</taxon>
        <taxon>Culicoides</taxon>
        <taxon>Monoculicoides</taxon>
    </lineage>
</organism>
<evidence type="ECO:0000256" key="1">
    <source>
        <dbReference type="SAM" id="SignalP"/>
    </source>
</evidence>
<gene>
    <name evidence="3" type="primary">CSON015461</name>
</gene>
<evidence type="ECO:0000313" key="2">
    <source>
        <dbReference type="EMBL" id="SSX08165.1"/>
    </source>
</evidence>
<reference evidence="3" key="2">
    <citation type="submission" date="2018-07" db="EMBL/GenBank/DDBJ databases">
        <authorList>
            <person name="Quirk P.G."/>
            <person name="Krulwich T.A."/>
        </authorList>
    </citation>
    <scope>NUCLEOTIDE SEQUENCE</scope>
</reference>
<name>A0A336MD06_CULSO</name>
<dbReference type="VEuPathDB" id="VectorBase:CSON015461"/>
<feature type="signal peptide" evidence="1">
    <location>
        <begin position="1"/>
        <end position="21"/>
    </location>
</feature>
<evidence type="ECO:0000313" key="3">
    <source>
        <dbReference type="EMBL" id="SSX28282.1"/>
    </source>
</evidence>
<keyword evidence="1" id="KW-0732">Signal</keyword>
<reference evidence="2" key="1">
    <citation type="submission" date="2018-04" db="EMBL/GenBank/DDBJ databases">
        <authorList>
            <person name="Go L.Y."/>
            <person name="Mitchell J.A."/>
        </authorList>
    </citation>
    <scope>NUCLEOTIDE SEQUENCE</scope>
    <source>
        <tissue evidence="2">Whole organism</tissue>
    </source>
</reference>
<proteinExistence type="predicted"/>